<organism evidence="1 2">
    <name type="scientific">Melastoma candidum</name>
    <dbReference type="NCBI Taxonomy" id="119954"/>
    <lineage>
        <taxon>Eukaryota</taxon>
        <taxon>Viridiplantae</taxon>
        <taxon>Streptophyta</taxon>
        <taxon>Embryophyta</taxon>
        <taxon>Tracheophyta</taxon>
        <taxon>Spermatophyta</taxon>
        <taxon>Magnoliopsida</taxon>
        <taxon>eudicotyledons</taxon>
        <taxon>Gunneridae</taxon>
        <taxon>Pentapetalae</taxon>
        <taxon>rosids</taxon>
        <taxon>malvids</taxon>
        <taxon>Myrtales</taxon>
        <taxon>Melastomataceae</taxon>
        <taxon>Melastomatoideae</taxon>
        <taxon>Melastomateae</taxon>
        <taxon>Melastoma</taxon>
    </lineage>
</organism>
<protein>
    <submittedName>
        <fullName evidence="1">Uncharacterized protein</fullName>
    </submittedName>
</protein>
<sequence length="729" mass="81605">MIMEEPRAAGLSGSLRPFRFDDDTLLPFPDHPPAHPESSGSAPSHGADDGDFSETVFRYINRMLLEDEEQEEEDGDCKSEAFCDPLALQAAEKSLYEVICENKQRLPSGENLLGPCLGSPGIVHGGCSVSSCSDESRRYGSSYSFSSGVNSGDTPSPGELVDCSERAVQTPVLESLNLVSESTAQNTNLPPPVCAPMTPSNETNWVKGSGERGRESMMQFQIGVEEARRFLPQNYQIFSDFADTTTLSGRQPNTISLPMANVVQGKKNHERQNIESEEERSNKQLAIYVNETELSEMLDKILVCQGRGRTPDQGNGSTCEEKSGSVAKRNGHTDVAFGEKARSKKPGSRKTEVVDLRALLTLCAQAVSTGDQRTAEDYIRQIRRNSSPSGNGSQRLAHYFVIALEARLLGNGSRIYADLDSKKMSAVNILKAHHLYRSACPFQKLACIFANNNIMSLAEKATTLHIIDFGIAHGLQWPSLIFRLSNRDGGPPKLRITGIDQPERGFRPAERVRSTGQLLAKCCERFGVPFEYNAIAKKWEIISIEDLKLRKNETVVVNTLFRFKHLPDQTVVVHNPRDTVLNLIKRIKPDMFLQALVNGSFNAPFFVTRFREALFHYSSMFDAFDCNLRPEDQARLMYEREVFGREAVNVLACEGLERVERPETNKLWQVRLLRAGFKQLPLDPLLMKKLRFKLKTQYHEDFVIDVDGQWMLLGWKGRILFASSGWVPI</sequence>
<evidence type="ECO:0000313" key="2">
    <source>
        <dbReference type="Proteomes" id="UP001057402"/>
    </source>
</evidence>
<dbReference type="Proteomes" id="UP001057402">
    <property type="component" value="Chromosome 7"/>
</dbReference>
<reference evidence="2" key="1">
    <citation type="journal article" date="2023" name="Front. Plant Sci.">
        <title>Chromosomal-level genome assembly of Melastoma candidum provides insights into trichome evolution.</title>
        <authorList>
            <person name="Zhong Y."/>
            <person name="Wu W."/>
            <person name="Sun C."/>
            <person name="Zou P."/>
            <person name="Liu Y."/>
            <person name="Dai S."/>
            <person name="Zhou R."/>
        </authorList>
    </citation>
    <scope>NUCLEOTIDE SEQUENCE [LARGE SCALE GENOMIC DNA]</scope>
</reference>
<accession>A0ACB9NZT9</accession>
<proteinExistence type="predicted"/>
<name>A0ACB9NZT9_9MYRT</name>
<keyword evidence="2" id="KW-1185">Reference proteome</keyword>
<dbReference type="EMBL" id="CM042886">
    <property type="protein sequence ID" value="KAI4340366.1"/>
    <property type="molecule type" value="Genomic_DNA"/>
</dbReference>
<comment type="caution">
    <text evidence="1">The sequence shown here is derived from an EMBL/GenBank/DDBJ whole genome shotgun (WGS) entry which is preliminary data.</text>
</comment>
<gene>
    <name evidence="1" type="ORF">MLD38_025211</name>
</gene>
<evidence type="ECO:0000313" key="1">
    <source>
        <dbReference type="EMBL" id="KAI4340366.1"/>
    </source>
</evidence>